<sequence length="642" mass="74385">MKEYLVCGCFFLIFTMLLYALGKAVDIKEESYSVKFIKGYLVYSFFVAIGGMSVQLLHLKYRIFFAYMSVVLLLAVLKIIYSIKQENYIKIVTLKNFVKCNWFLIVLTIILCYMMFYYYRAFWYGNHLDDGYYLTKIATIASGCENNIDNIPVGVGKGLGITYLLNTWEIESAFYIKMLHVTPSLYIRLFQSGFNYYLFFNCVLAFGDRIARAVKKDYNKKALQYVCGTCLLFFVYYVYMQDTKLLFLRDTFTLNTAMYFGSSIVKMIAIMCLLMFYLEDEKITWKMVLGVFGISVVMISKSTIVLPTLFVTGVSYVIVTLLFTKEWKQKIIGIILAAFIVLAGIILPNNQVAQKEVYQYVFNALKSPFVIGALAVFGCSFFARKRVIYKINTMVILMGLLFAIPQLNDISEFLAVYGFVAGRAWSTYVYTFLIINLWYVYLFMSKILNETCVKIIFIAITCGMVRLLFYGYETDGKELFVTDNMKAKTNLKEDFDVLYRNHKFEPDTSIDLGKELERIGKEKKKKLFVVSPEWALVDNTIYTLSVQLRSVAPDVVSVSAVNRYEVDRQCQLYGYDQEIYEKFVNEPSDESSRKLSKQVKKYNINCIIVQNKDCENYLDKIGFKQEAVIRGGVYYVWYKSAR</sequence>
<feature type="transmembrane region" description="Helical" evidence="1">
    <location>
        <begin position="455"/>
        <end position="472"/>
    </location>
</feature>
<evidence type="ECO:0000313" key="2">
    <source>
        <dbReference type="EMBL" id="MZK41707.1"/>
    </source>
</evidence>
<feature type="transmembrane region" description="Helical" evidence="1">
    <location>
        <begin position="305"/>
        <end position="324"/>
    </location>
</feature>
<reference evidence="2 3" key="1">
    <citation type="journal article" date="2019" name="Nat. Med.">
        <title>A library of human gut bacterial isolates paired with longitudinal multiomics data enables mechanistic microbiome research.</title>
        <authorList>
            <person name="Poyet M."/>
            <person name="Groussin M."/>
            <person name="Gibbons S.M."/>
            <person name="Avila-Pacheco J."/>
            <person name="Jiang X."/>
            <person name="Kearney S.M."/>
            <person name="Perrotta A.R."/>
            <person name="Berdy B."/>
            <person name="Zhao S."/>
            <person name="Lieberman T.D."/>
            <person name="Swanson P.K."/>
            <person name="Smith M."/>
            <person name="Roesemann S."/>
            <person name="Alexander J.E."/>
            <person name="Rich S.A."/>
            <person name="Livny J."/>
            <person name="Vlamakis H."/>
            <person name="Clish C."/>
            <person name="Bullock K."/>
            <person name="Deik A."/>
            <person name="Scott J."/>
            <person name="Pierce K.A."/>
            <person name="Xavier R.J."/>
            <person name="Alm E.J."/>
        </authorList>
    </citation>
    <scope>NUCLEOTIDE SEQUENCE [LARGE SCALE GENOMIC DNA]</scope>
    <source>
        <strain evidence="2 3">BIOML-A6</strain>
    </source>
</reference>
<name>A0A6L8RZW3_9FIRM</name>
<dbReference type="Pfam" id="PF19554">
    <property type="entry name" value="DUF6077"/>
    <property type="match status" value="1"/>
</dbReference>
<gene>
    <name evidence="2" type="ORF">GT528_08280</name>
</gene>
<feature type="transmembrane region" description="Helical" evidence="1">
    <location>
        <begin position="360"/>
        <end position="383"/>
    </location>
</feature>
<feature type="transmembrane region" description="Helical" evidence="1">
    <location>
        <begin position="101"/>
        <end position="119"/>
    </location>
</feature>
<feature type="transmembrane region" description="Helical" evidence="1">
    <location>
        <begin position="283"/>
        <end position="299"/>
    </location>
</feature>
<dbReference type="RefSeq" id="WP_055303936.1">
    <property type="nucleotide sequence ID" value="NZ_JAAIMW010000018.1"/>
</dbReference>
<feature type="transmembrane region" description="Helical" evidence="1">
    <location>
        <begin position="64"/>
        <end position="81"/>
    </location>
</feature>
<evidence type="ECO:0000313" key="3">
    <source>
        <dbReference type="Proteomes" id="UP000472916"/>
    </source>
</evidence>
<proteinExistence type="predicted"/>
<organism evidence="2 3">
    <name type="scientific">Dorea longicatena</name>
    <dbReference type="NCBI Taxonomy" id="88431"/>
    <lineage>
        <taxon>Bacteria</taxon>
        <taxon>Bacillati</taxon>
        <taxon>Bacillota</taxon>
        <taxon>Clostridia</taxon>
        <taxon>Lachnospirales</taxon>
        <taxon>Lachnospiraceae</taxon>
        <taxon>Dorea</taxon>
    </lineage>
</organism>
<dbReference type="AlphaFoldDB" id="A0A6L8RZW3"/>
<dbReference type="InterPro" id="IPR045723">
    <property type="entry name" value="DUF6077"/>
</dbReference>
<keyword evidence="1" id="KW-1133">Transmembrane helix</keyword>
<feature type="transmembrane region" description="Helical" evidence="1">
    <location>
        <begin position="425"/>
        <end position="443"/>
    </location>
</feature>
<feature type="transmembrane region" description="Helical" evidence="1">
    <location>
        <begin position="40"/>
        <end position="57"/>
    </location>
</feature>
<dbReference type="EMBL" id="WWSC01000008">
    <property type="protein sequence ID" value="MZK41707.1"/>
    <property type="molecule type" value="Genomic_DNA"/>
</dbReference>
<keyword evidence="1" id="KW-0812">Transmembrane</keyword>
<feature type="transmembrane region" description="Helical" evidence="1">
    <location>
        <begin position="222"/>
        <end position="239"/>
    </location>
</feature>
<accession>A0A6L8RZW3</accession>
<evidence type="ECO:0008006" key="4">
    <source>
        <dbReference type="Google" id="ProtNLM"/>
    </source>
</evidence>
<dbReference type="Proteomes" id="UP000472916">
    <property type="component" value="Unassembled WGS sequence"/>
</dbReference>
<evidence type="ECO:0000256" key="1">
    <source>
        <dbReference type="SAM" id="Phobius"/>
    </source>
</evidence>
<feature type="transmembrane region" description="Helical" evidence="1">
    <location>
        <begin position="331"/>
        <end position="348"/>
    </location>
</feature>
<feature type="transmembrane region" description="Helical" evidence="1">
    <location>
        <begin position="259"/>
        <end position="278"/>
    </location>
</feature>
<comment type="caution">
    <text evidence="2">The sequence shown here is derived from an EMBL/GenBank/DDBJ whole genome shotgun (WGS) entry which is preliminary data.</text>
</comment>
<feature type="transmembrane region" description="Helical" evidence="1">
    <location>
        <begin position="395"/>
        <end position="419"/>
    </location>
</feature>
<keyword evidence="1" id="KW-0472">Membrane</keyword>
<protein>
    <recommendedName>
        <fullName evidence="4">Glycosyltransferase RgtA/B/C/D-like domain-containing protein</fullName>
    </recommendedName>
</protein>